<feature type="domain" description="Serine hydrolase" evidence="1">
    <location>
        <begin position="115"/>
        <end position="241"/>
    </location>
</feature>
<dbReference type="AlphaFoldDB" id="A0AAX2A613"/>
<accession>A0AAX2A613</accession>
<dbReference type="Pfam" id="PF03959">
    <property type="entry name" value="FSH1"/>
    <property type="match status" value="1"/>
</dbReference>
<dbReference type="EMBL" id="PDKM01000004">
    <property type="protein sequence ID" value="RXK09692.1"/>
    <property type="molecule type" value="Genomic_DNA"/>
</dbReference>
<reference evidence="2 4" key="2">
    <citation type="submission" date="2018-07" db="EMBL/GenBank/DDBJ databases">
        <title>Complete genome of the Arcobacter bivalviorum type strain LMG 26154.</title>
        <authorList>
            <person name="Miller W.G."/>
            <person name="Yee E."/>
            <person name="Bono J.L."/>
        </authorList>
    </citation>
    <scope>NUCLEOTIDE SEQUENCE [LARGE SCALE GENOMIC DNA]</scope>
    <source>
        <strain evidence="2 4">LMG 26154</strain>
    </source>
</reference>
<evidence type="ECO:0000313" key="5">
    <source>
        <dbReference type="Proteomes" id="UP000289193"/>
    </source>
</evidence>
<dbReference type="InterPro" id="IPR005645">
    <property type="entry name" value="FSH-like_dom"/>
</dbReference>
<protein>
    <submittedName>
        <fullName evidence="3">Alpha/beta hydrolase</fullName>
    </submittedName>
</protein>
<name>A0AAX2A613_9BACT</name>
<keyword evidence="5" id="KW-1185">Reference proteome</keyword>
<evidence type="ECO:0000313" key="3">
    <source>
        <dbReference type="EMBL" id="RXK09692.1"/>
    </source>
</evidence>
<proteinExistence type="predicted"/>
<evidence type="ECO:0000313" key="4">
    <source>
        <dbReference type="Proteomes" id="UP000253850"/>
    </source>
</evidence>
<sequence>MKTFFSLLFIVLFFNACTSIPSVKERIKISNKLIEHKQIRKEIIHTNDFSLYSLQKISSCKTLRIYIEGDGLAWATKTRISSNPTPINPLTMKLFLKDKNSCKIYLARPCQYTNDKKCEKKYWTSHRFSKEVLSSYLTILDLLKEKNQNKNFELIGFSGGGAIATLISAKRDDISFLLTVAGNLDHKYWTSKNRLTPLSSSLNPPQFAKKLQKIKQVHLIGEKDTIIDSSIFKSYNSYFKDTSKINHFIFKDFSHQKGWEDNWESLLLNYLDNLAFNKK</sequence>
<dbReference type="GO" id="GO:0016787">
    <property type="term" value="F:hydrolase activity"/>
    <property type="evidence" value="ECO:0007669"/>
    <property type="project" value="UniProtKB-KW"/>
</dbReference>
<dbReference type="InterPro" id="IPR029058">
    <property type="entry name" value="AB_hydrolase_fold"/>
</dbReference>
<gene>
    <name evidence="2" type="ORF">ABIV_0082</name>
    <name evidence="3" type="ORF">CRV05_08130</name>
</gene>
<evidence type="ECO:0000313" key="2">
    <source>
        <dbReference type="EMBL" id="AXH11122.1"/>
    </source>
</evidence>
<dbReference type="KEGG" id="hbv:ABIV_0082"/>
<dbReference type="SUPFAM" id="SSF53474">
    <property type="entry name" value="alpha/beta-Hydrolases"/>
    <property type="match status" value="1"/>
</dbReference>
<reference evidence="3 5" key="1">
    <citation type="submission" date="2017-10" db="EMBL/GenBank/DDBJ databases">
        <title>Genomics of the genus Arcobacter.</title>
        <authorList>
            <person name="Perez-Cataluna A."/>
            <person name="Figueras M.J."/>
        </authorList>
    </citation>
    <scope>NUCLEOTIDE SEQUENCE [LARGE SCALE GENOMIC DNA]</scope>
    <source>
        <strain evidence="3 5">CECT 7835</strain>
    </source>
</reference>
<evidence type="ECO:0000259" key="1">
    <source>
        <dbReference type="Pfam" id="PF03959"/>
    </source>
</evidence>
<keyword evidence="3" id="KW-0378">Hydrolase</keyword>
<dbReference type="Proteomes" id="UP000253850">
    <property type="component" value="Chromosome"/>
</dbReference>
<dbReference type="Gene3D" id="3.40.50.1820">
    <property type="entry name" value="alpha/beta hydrolase"/>
    <property type="match status" value="1"/>
</dbReference>
<dbReference type="RefSeq" id="WP_114838016.1">
    <property type="nucleotide sequence ID" value="NZ_CP031217.1"/>
</dbReference>
<organism evidence="3 5">
    <name type="scientific">Halarcobacter bivalviorum</name>
    <dbReference type="NCBI Taxonomy" id="663364"/>
    <lineage>
        <taxon>Bacteria</taxon>
        <taxon>Pseudomonadati</taxon>
        <taxon>Campylobacterota</taxon>
        <taxon>Epsilonproteobacteria</taxon>
        <taxon>Campylobacterales</taxon>
        <taxon>Arcobacteraceae</taxon>
        <taxon>Halarcobacter</taxon>
    </lineage>
</organism>
<dbReference type="Proteomes" id="UP000289193">
    <property type="component" value="Unassembled WGS sequence"/>
</dbReference>
<dbReference type="EMBL" id="CP031217">
    <property type="protein sequence ID" value="AXH11122.1"/>
    <property type="molecule type" value="Genomic_DNA"/>
</dbReference>